<protein>
    <recommendedName>
        <fullName evidence="4">Adhesin domain-containing protein</fullName>
    </recommendedName>
</protein>
<dbReference type="Proteomes" id="UP000307657">
    <property type="component" value="Unassembled WGS sequence"/>
</dbReference>
<feature type="chain" id="PRO_5020752363" description="Adhesin domain-containing protein" evidence="1">
    <location>
        <begin position="24"/>
        <end position="269"/>
    </location>
</feature>
<dbReference type="EMBL" id="SUPL01000001">
    <property type="protein sequence ID" value="TJY37832.1"/>
    <property type="molecule type" value="Genomic_DNA"/>
</dbReference>
<organism evidence="2 3">
    <name type="scientific">Pontimicrobium aquaticum</name>
    <dbReference type="NCBI Taxonomy" id="2565367"/>
    <lineage>
        <taxon>Bacteria</taxon>
        <taxon>Pseudomonadati</taxon>
        <taxon>Bacteroidota</taxon>
        <taxon>Flavobacteriia</taxon>
        <taxon>Flavobacteriales</taxon>
        <taxon>Flavobacteriaceae</taxon>
        <taxon>Pontimicrobium</taxon>
    </lineage>
</organism>
<evidence type="ECO:0000313" key="3">
    <source>
        <dbReference type="Proteomes" id="UP000307657"/>
    </source>
</evidence>
<name>A0A4U0F4U4_9FLAO</name>
<reference evidence="2 3" key="1">
    <citation type="submission" date="2019-04" db="EMBL/GenBank/DDBJ databases">
        <title>Lacinutrix sp. nov., isolated from marine water.</title>
        <authorList>
            <person name="Kim W."/>
        </authorList>
    </citation>
    <scope>NUCLEOTIDE SEQUENCE [LARGE SCALE GENOMIC DNA]</scope>
    <source>
        <strain evidence="2 3">CAU 1491</strain>
    </source>
</reference>
<dbReference type="AlphaFoldDB" id="A0A4U0F4U4"/>
<keyword evidence="3" id="KW-1185">Reference proteome</keyword>
<proteinExistence type="predicted"/>
<comment type="caution">
    <text evidence="2">The sequence shown here is derived from an EMBL/GenBank/DDBJ whole genome shotgun (WGS) entry which is preliminary data.</text>
</comment>
<dbReference type="RefSeq" id="WP_136840058.1">
    <property type="nucleotide sequence ID" value="NZ_SUPL01000001.1"/>
</dbReference>
<keyword evidence="1" id="KW-0732">Signal</keyword>
<sequence length="269" mass="29839">MKTKHLKQTITTLLFLLTLNITAQKIITVPMDNPNEKGLLEIATMNGSISIKGYSGNEVIVKGTARIQANEKEQLVNGLKKVSNTSIEFRVEKYGNEVNVRNSSKKIIDFEVQVPEKFSLKVTTHNQGEVHVENVNGIMDINNTNGKITLKDISGSVIASAMNGDIITNFLKVNPNEPMAFSCMNGDIDVTFPNSIKADMKINLEGGDIYSNFDWKIISSKKEPEKANPRKKGSQYVIKAKEWLTTSINGGGTEIQIKGYNTDVFVRKQ</sequence>
<accession>A0A4U0F4U4</accession>
<feature type="signal peptide" evidence="1">
    <location>
        <begin position="1"/>
        <end position="23"/>
    </location>
</feature>
<gene>
    <name evidence="2" type="ORF">E5167_00830</name>
</gene>
<evidence type="ECO:0000313" key="2">
    <source>
        <dbReference type="EMBL" id="TJY37832.1"/>
    </source>
</evidence>
<evidence type="ECO:0000256" key="1">
    <source>
        <dbReference type="SAM" id="SignalP"/>
    </source>
</evidence>
<evidence type="ECO:0008006" key="4">
    <source>
        <dbReference type="Google" id="ProtNLM"/>
    </source>
</evidence>
<dbReference type="OrthoDB" id="787698at2"/>